<name>A0A5N6YJ57_9EURO</name>
<dbReference type="EMBL" id="ML737119">
    <property type="protein sequence ID" value="KAE8345431.1"/>
    <property type="molecule type" value="Genomic_DNA"/>
</dbReference>
<sequence length="78" mass="9075">MGLREFKHEHPLLYANASTIIVVKMVLTSMCSVRRFRFRPHQLSGKEYSEKFGILNRAGSLFIRRKVAMADKHESSHQ</sequence>
<protein>
    <submittedName>
        <fullName evidence="1">Uncharacterized protein</fullName>
    </submittedName>
</protein>
<evidence type="ECO:0000313" key="1">
    <source>
        <dbReference type="EMBL" id="KAE8345431.1"/>
    </source>
</evidence>
<proteinExistence type="predicted"/>
<organism evidence="1">
    <name type="scientific">Aspergillus arachidicola</name>
    <dbReference type="NCBI Taxonomy" id="656916"/>
    <lineage>
        <taxon>Eukaryota</taxon>
        <taxon>Fungi</taxon>
        <taxon>Dikarya</taxon>
        <taxon>Ascomycota</taxon>
        <taxon>Pezizomycotina</taxon>
        <taxon>Eurotiomycetes</taxon>
        <taxon>Eurotiomycetidae</taxon>
        <taxon>Eurotiales</taxon>
        <taxon>Aspergillaceae</taxon>
        <taxon>Aspergillus</taxon>
        <taxon>Aspergillus subgen. Circumdati</taxon>
    </lineage>
</organism>
<gene>
    <name evidence="1" type="ORF">BDV24DRAFT_107681</name>
</gene>
<dbReference type="AlphaFoldDB" id="A0A5N6YJ57"/>
<reference evidence="1" key="1">
    <citation type="submission" date="2019-04" db="EMBL/GenBank/DDBJ databases">
        <title>Friends and foes A comparative genomics study of 23 Aspergillus species from section Flavi.</title>
        <authorList>
            <consortium name="DOE Joint Genome Institute"/>
            <person name="Kjaerbolling I."/>
            <person name="Vesth T."/>
            <person name="Frisvad J.C."/>
            <person name="Nybo J.L."/>
            <person name="Theobald S."/>
            <person name="Kildgaard S."/>
            <person name="Isbrandt T."/>
            <person name="Kuo A."/>
            <person name="Sato A."/>
            <person name="Lyhne E.K."/>
            <person name="Kogle M.E."/>
            <person name="Wiebenga A."/>
            <person name="Kun R.S."/>
            <person name="Lubbers R.J."/>
            <person name="Makela M.R."/>
            <person name="Barry K."/>
            <person name="Chovatia M."/>
            <person name="Clum A."/>
            <person name="Daum C."/>
            <person name="Haridas S."/>
            <person name="He G."/>
            <person name="LaButti K."/>
            <person name="Lipzen A."/>
            <person name="Mondo S."/>
            <person name="Riley R."/>
            <person name="Salamov A."/>
            <person name="Simmons B.A."/>
            <person name="Magnuson J.K."/>
            <person name="Henrissat B."/>
            <person name="Mortensen U.H."/>
            <person name="Larsen T.O."/>
            <person name="Devries R.P."/>
            <person name="Grigoriev I.V."/>
            <person name="Machida M."/>
            <person name="Baker S.E."/>
            <person name="Andersen M.R."/>
        </authorList>
    </citation>
    <scope>NUCLEOTIDE SEQUENCE</scope>
    <source>
        <strain evidence="1">CBS 117612</strain>
    </source>
</reference>
<accession>A0A5N6YJ57</accession>
<dbReference type="Proteomes" id="UP000325558">
    <property type="component" value="Unassembled WGS sequence"/>
</dbReference>